<keyword evidence="3 7" id="KW-0812">Transmembrane</keyword>
<proteinExistence type="inferred from homology"/>
<feature type="region of interest" description="Disordered" evidence="6">
    <location>
        <begin position="338"/>
        <end position="360"/>
    </location>
</feature>
<feature type="compositionally biased region" description="Polar residues" evidence="6">
    <location>
        <begin position="473"/>
        <end position="485"/>
    </location>
</feature>
<feature type="compositionally biased region" description="Polar residues" evidence="6">
    <location>
        <begin position="667"/>
        <end position="719"/>
    </location>
</feature>
<sequence>MQSAPQEERGTRIATIHPNAHVLAGLPYTPHSSLFDFLRGEPKVLGAVQILLALLITSIGTVFVVHHLLFSGTLPVVFLSAYPLWGPVIFIVTGCLTMKEQNSKTLGLLSILLIISIVQFSISVTITCFRSKCWMQSDEVVFFLPTDIIKSREQPAQEENAQLQSDHQKEPYSFDVPPQAKVVFFGGYAFFQLRHSKSFSSLHGSQPNRERALPSPNEEQENISSRFKFSNAKTGLKPLLSTSEARLPQNVHAHQVSTVKQLSEEDLKYAIVHSPKEQARRAWDKDLPLQAFPSPTAEVLSVFPVEALPTKALLMKASPVQGMHSKSPLFRITESSNWISENSSPKDKPPQDKPPQAGPAQDMLEASAFHPVKSPNTEYLLQVPSGFKKQRIEAQSQRSEIIYQDILTEVLELTQEWQSTGGISSDHRGIGRHSPRSSSLGPQVKRRKSARRKSLEQKIRSFLFSKKHTINKKSQYTQTSEQFLDSQVEDRQAKAERSPWQNFRGKESKDQQAKKEQSAKKQAPGQQAEEDKPPKGQARGWRAEGPRTQGEDVPGQPYHDSQSTAKQAPHRSAPDSSSFIQESLKQKGLYPEVQAQNAPAQRDLGWQLQYKQFQEEDQDSQSRMMLTNAAQIGSVQTRDILLAGVDRRDQNPTDTQSEDTEPDDHPSSSQSGVQETYLTCLSNKDSEQEVQQNTSLCSGSTKDDMNMQSPSCSLNGEPQQSEESD</sequence>
<dbReference type="PANTHER" id="PTHR23320">
    <property type="entry name" value="MEMBRANE-SPANNING 4-DOMAINS SUBFAMILY A MS4A -RELATED"/>
    <property type="match status" value="1"/>
</dbReference>
<comment type="similarity">
    <text evidence="2">Belongs to the MS4A family.</text>
</comment>
<feature type="transmembrane region" description="Helical" evidence="7">
    <location>
        <begin position="44"/>
        <end position="70"/>
    </location>
</feature>
<dbReference type="RefSeq" id="XP_023562807.1">
    <property type="nucleotide sequence ID" value="XM_023707039.1"/>
</dbReference>
<accession>A0A6P6DRZ1</accession>
<feature type="region of interest" description="Disordered" evidence="6">
    <location>
        <begin position="200"/>
        <end position="222"/>
    </location>
</feature>
<dbReference type="AlphaFoldDB" id="A0A6P6DRZ1"/>
<feature type="compositionally biased region" description="Polar residues" evidence="6">
    <location>
        <begin position="574"/>
        <end position="583"/>
    </location>
</feature>
<evidence type="ECO:0000256" key="1">
    <source>
        <dbReference type="ARBA" id="ARBA00004141"/>
    </source>
</evidence>
<dbReference type="InterPro" id="IPR030417">
    <property type="entry name" value="MS4A"/>
</dbReference>
<dbReference type="Proteomes" id="UP000515203">
    <property type="component" value="Unplaced"/>
</dbReference>
<feature type="transmembrane region" description="Helical" evidence="7">
    <location>
        <begin position="76"/>
        <end position="98"/>
    </location>
</feature>
<feature type="compositionally biased region" description="Basic and acidic residues" evidence="6">
    <location>
        <begin position="488"/>
        <end position="497"/>
    </location>
</feature>
<dbReference type="GeneID" id="101590837"/>
<dbReference type="InterPro" id="IPR007237">
    <property type="entry name" value="CD20-like"/>
</dbReference>
<organism evidence="8 9">
    <name type="scientific">Octodon degus</name>
    <name type="common">Degu</name>
    <name type="synonym">Sciurus degus</name>
    <dbReference type="NCBI Taxonomy" id="10160"/>
    <lineage>
        <taxon>Eukaryota</taxon>
        <taxon>Metazoa</taxon>
        <taxon>Chordata</taxon>
        <taxon>Craniata</taxon>
        <taxon>Vertebrata</taxon>
        <taxon>Euteleostomi</taxon>
        <taxon>Mammalia</taxon>
        <taxon>Eutheria</taxon>
        <taxon>Euarchontoglires</taxon>
        <taxon>Glires</taxon>
        <taxon>Rodentia</taxon>
        <taxon>Hystricomorpha</taxon>
        <taxon>Octodontidae</taxon>
        <taxon>Octodon</taxon>
    </lineage>
</organism>
<keyword evidence="4 7" id="KW-1133">Transmembrane helix</keyword>
<feature type="region of interest" description="Disordered" evidence="6">
    <location>
        <begin position="613"/>
        <end position="725"/>
    </location>
</feature>
<dbReference type="GO" id="GO:0005886">
    <property type="term" value="C:plasma membrane"/>
    <property type="evidence" value="ECO:0007669"/>
    <property type="project" value="TreeGrafter"/>
</dbReference>
<dbReference type="PANTHER" id="PTHR23320:SF10">
    <property type="entry name" value="MEMBRANE-SPANNING 4-DOMAINS SUBFAMILY A MEMBER 14"/>
    <property type="match status" value="1"/>
</dbReference>
<feature type="transmembrane region" description="Helical" evidence="7">
    <location>
        <begin position="105"/>
        <end position="126"/>
    </location>
</feature>
<comment type="subcellular location">
    <subcellularLocation>
        <location evidence="1">Membrane</location>
        <topology evidence="1">Multi-pass membrane protein</topology>
    </subcellularLocation>
</comment>
<feature type="compositionally biased region" description="Polar residues" evidence="6">
    <location>
        <begin position="621"/>
        <end position="637"/>
    </location>
</feature>
<evidence type="ECO:0000313" key="9">
    <source>
        <dbReference type="RefSeq" id="XP_023562807.1"/>
    </source>
</evidence>
<evidence type="ECO:0000313" key="8">
    <source>
        <dbReference type="Proteomes" id="UP000515203"/>
    </source>
</evidence>
<keyword evidence="8" id="KW-1185">Reference proteome</keyword>
<gene>
    <name evidence="9" type="primary">Ms4a14</name>
</gene>
<dbReference type="CTD" id="84689"/>
<evidence type="ECO:0000256" key="5">
    <source>
        <dbReference type="ARBA" id="ARBA00023136"/>
    </source>
</evidence>
<feature type="region of interest" description="Disordered" evidence="6">
    <location>
        <begin position="473"/>
        <end position="585"/>
    </location>
</feature>
<feature type="compositionally biased region" description="Basic and acidic residues" evidence="6">
    <location>
        <begin position="504"/>
        <end position="519"/>
    </location>
</feature>
<dbReference type="GO" id="GO:0007166">
    <property type="term" value="P:cell surface receptor signaling pathway"/>
    <property type="evidence" value="ECO:0007669"/>
    <property type="project" value="TreeGrafter"/>
</dbReference>
<feature type="region of interest" description="Disordered" evidence="6">
    <location>
        <begin position="420"/>
        <end position="454"/>
    </location>
</feature>
<evidence type="ECO:0000256" key="2">
    <source>
        <dbReference type="ARBA" id="ARBA00009565"/>
    </source>
</evidence>
<evidence type="ECO:0000256" key="4">
    <source>
        <dbReference type="ARBA" id="ARBA00022989"/>
    </source>
</evidence>
<protein>
    <submittedName>
        <fullName evidence="9">Membrane-spanning 4-domains subfamily A member 14 isoform X2</fullName>
    </submittedName>
</protein>
<dbReference type="Pfam" id="PF04103">
    <property type="entry name" value="CD20"/>
    <property type="match status" value="1"/>
</dbReference>
<evidence type="ECO:0000256" key="3">
    <source>
        <dbReference type="ARBA" id="ARBA00022692"/>
    </source>
</evidence>
<keyword evidence="5 7" id="KW-0472">Membrane</keyword>
<reference evidence="9" key="1">
    <citation type="submission" date="2025-08" db="UniProtKB">
        <authorList>
            <consortium name="RefSeq"/>
        </authorList>
    </citation>
    <scope>IDENTIFICATION</scope>
</reference>
<name>A0A6P6DRZ1_OCTDE</name>
<evidence type="ECO:0000256" key="7">
    <source>
        <dbReference type="SAM" id="Phobius"/>
    </source>
</evidence>
<evidence type="ECO:0000256" key="6">
    <source>
        <dbReference type="SAM" id="MobiDB-lite"/>
    </source>
</evidence>